<evidence type="ECO:0000259" key="2">
    <source>
        <dbReference type="Pfam" id="PF10328"/>
    </source>
</evidence>
<keyword evidence="3" id="KW-1185">Reference proteome</keyword>
<dbReference type="SUPFAM" id="SSF81321">
    <property type="entry name" value="Family A G protein-coupled receptor-like"/>
    <property type="match status" value="1"/>
</dbReference>
<keyword evidence="1" id="KW-0472">Membrane</keyword>
<dbReference type="Gene3D" id="1.20.1070.10">
    <property type="entry name" value="Rhodopsin 7-helix transmembrane proteins"/>
    <property type="match status" value="1"/>
</dbReference>
<dbReference type="CDD" id="cd00637">
    <property type="entry name" value="7tm_classA_rhodopsin-like"/>
    <property type="match status" value="1"/>
</dbReference>
<dbReference type="Proteomes" id="UP000887565">
    <property type="component" value="Unplaced"/>
</dbReference>
<feature type="transmembrane region" description="Helical" evidence="1">
    <location>
        <begin position="23"/>
        <end position="42"/>
    </location>
</feature>
<feature type="transmembrane region" description="Helical" evidence="1">
    <location>
        <begin position="134"/>
        <end position="152"/>
    </location>
</feature>
<dbReference type="OMA" id="VANWVHA"/>
<feature type="transmembrane region" description="Helical" evidence="1">
    <location>
        <begin position="62"/>
        <end position="83"/>
    </location>
</feature>
<sequence length="221" mass="25764">MENNSQTNSSSTMSFERILIGNIYLWTTLFLSIPYIICWYIIKRQKYIFDESFRLFILNMGVAEILELIMLGLYPAIVCLLPIEPPYWLGKFLGAISGLGWNSYTALAQMVSLNRFVSVYWPTKWTTIYSKKRTYCIIVISWLYGTIWLSLYSTNDATLTFKVSYRGMVYDLNEKYSKIAFFMNTVANWVHAISLPLLYSLIYLKVRRKDSTLCKISKAVL</sequence>
<dbReference type="AlphaFoldDB" id="A0A915J033"/>
<dbReference type="Pfam" id="PF10328">
    <property type="entry name" value="7TM_GPCR_Srx"/>
    <property type="match status" value="1"/>
</dbReference>
<feature type="transmembrane region" description="Helical" evidence="1">
    <location>
        <begin position="179"/>
        <end position="202"/>
    </location>
</feature>
<evidence type="ECO:0000313" key="3">
    <source>
        <dbReference type="Proteomes" id="UP000887565"/>
    </source>
</evidence>
<name>A0A915J033_ROMCU</name>
<keyword evidence="1" id="KW-0812">Transmembrane</keyword>
<organism evidence="3 4">
    <name type="scientific">Romanomermis culicivorax</name>
    <name type="common">Nematode worm</name>
    <dbReference type="NCBI Taxonomy" id="13658"/>
    <lineage>
        <taxon>Eukaryota</taxon>
        <taxon>Metazoa</taxon>
        <taxon>Ecdysozoa</taxon>
        <taxon>Nematoda</taxon>
        <taxon>Enoplea</taxon>
        <taxon>Dorylaimia</taxon>
        <taxon>Mermithida</taxon>
        <taxon>Mermithoidea</taxon>
        <taxon>Mermithidae</taxon>
        <taxon>Romanomermis</taxon>
    </lineage>
</organism>
<proteinExistence type="predicted"/>
<evidence type="ECO:0000313" key="4">
    <source>
        <dbReference type="WBParaSite" id="nRc.2.0.1.t19047-RA"/>
    </source>
</evidence>
<feature type="domain" description="7TM GPCR serpentine receptor class x (Srx)" evidence="2">
    <location>
        <begin position="48"/>
        <end position="207"/>
    </location>
</feature>
<accession>A0A915J033</accession>
<protein>
    <submittedName>
        <fullName evidence="4">7TM GPCR serpentine receptor class x (Srx) domain-containing protein</fullName>
    </submittedName>
</protein>
<reference evidence="4" key="1">
    <citation type="submission" date="2022-11" db="UniProtKB">
        <authorList>
            <consortium name="WormBaseParasite"/>
        </authorList>
    </citation>
    <scope>IDENTIFICATION</scope>
</reference>
<dbReference type="InterPro" id="IPR019430">
    <property type="entry name" value="7TM_GPCR_serpentine_rcpt_Srx"/>
</dbReference>
<dbReference type="WBParaSite" id="nRc.2.0.1.t19047-RA">
    <property type="protein sequence ID" value="nRc.2.0.1.t19047-RA"/>
    <property type="gene ID" value="nRc.2.0.1.g19047"/>
</dbReference>
<evidence type="ECO:0000256" key="1">
    <source>
        <dbReference type="SAM" id="Phobius"/>
    </source>
</evidence>
<feature type="transmembrane region" description="Helical" evidence="1">
    <location>
        <begin position="103"/>
        <end position="122"/>
    </location>
</feature>
<keyword evidence="1" id="KW-1133">Transmembrane helix</keyword>